<evidence type="ECO:0000256" key="14">
    <source>
        <dbReference type="ARBA" id="ARBA00049558"/>
    </source>
</evidence>
<feature type="active site" description="Proton donor" evidence="15">
    <location>
        <position position="1250"/>
    </location>
</feature>
<dbReference type="Proteomes" id="UP000663860">
    <property type="component" value="Unassembled WGS sequence"/>
</dbReference>
<keyword evidence="9 17" id="KW-0479">Metal-binding</keyword>
<dbReference type="EMBL" id="CAJNOE010000853">
    <property type="protein sequence ID" value="CAF1346564.1"/>
    <property type="molecule type" value="Genomic_DNA"/>
</dbReference>
<evidence type="ECO:0000256" key="4">
    <source>
        <dbReference type="ARBA" id="ARBA00006576"/>
    </source>
</evidence>
<dbReference type="InterPro" id="IPR023214">
    <property type="entry name" value="HAD_sf"/>
</dbReference>
<dbReference type="GO" id="GO:0008526">
    <property type="term" value="F:phosphatidylinositol transfer activity"/>
    <property type="evidence" value="ECO:0007669"/>
    <property type="project" value="TreeGrafter"/>
</dbReference>
<dbReference type="GO" id="GO:0008270">
    <property type="term" value="F:zinc ion binding"/>
    <property type="evidence" value="ECO:0007669"/>
    <property type="project" value="InterPro"/>
</dbReference>
<keyword evidence="12" id="KW-0106">Calcium</keyword>
<dbReference type="Gene3D" id="3.30.530.20">
    <property type="match status" value="1"/>
</dbReference>
<evidence type="ECO:0000313" key="23">
    <source>
        <dbReference type="Proteomes" id="UP000663860"/>
    </source>
</evidence>
<dbReference type="NCBIfam" id="TIGR01354">
    <property type="entry name" value="cyt_deam_tetra"/>
    <property type="match status" value="1"/>
</dbReference>
<dbReference type="Pfam" id="PF24695">
    <property type="entry name" value="PITM1-3"/>
    <property type="match status" value="1"/>
</dbReference>
<dbReference type="InterPro" id="IPR023393">
    <property type="entry name" value="START-like_dom_sf"/>
</dbReference>
<keyword evidence="10" id="KW-0378">Hydrolase</keyword>
<dbReference type="FunFam" id="3.40.140.10:FF:000008">
    <property type="entry name" value="Cytidine deaminase"/>
    <property type="match status" value="1"/>
</dbReference>
<dbReference type="SUPFAM" id="SSF53927">
    <property type="entry name" value="Cytidine deaminase-like"/>
    <property type="match status" value="1"/>
</dbReference>
<evidence type="ECO:0000256" key="6">
    <source>
        <dbReference type="ARBA" id="ARBA00012783"/>
    </source>
</evidence>
<comment type="subcellular location">
    <subcellularLocation>
        <location evidence="3">Endomembrane system</location>
        <topology evidence="3">Peripheral membrane protein</topology>
    </subcellularLocation>
</comment>
<dbReference type="PROSITE" id="PS00903">
    <property type="entry name" value="CYT_DCMP_DEAMINASES_1"/>
    <property type="match status" value="1"/>
</dbReference>
<comment type="similarity">
    <text evidence="5">Belongs to the PtdIns transfer protein family. PI transfer class IIA subfamily.</text>
</comment>
<dbReference type="InterPro" id="IPR016193">
    <property type="entry name" value="Cytidine_deaminase-like"/>
</dbReference>
<evidence type="ECO:0000313" key="21">
    <source>
        <dbReference type="EMBL" id="CAF1346564.1"/>
    </source>
</evidence>
<evidence type="ECO:0000256" key="9">
    <source>
        <dbReference type="ARBA" id="ARBA00022723"/>
    </source>
</evidence>
<dbReference type="GO" id="GO:0031210">
    <property type="term" value="F:phosphatidylcholine binding"/>
    <property type="evidence" value="ECO:0007669"/>
    <property type="project" value="TreeGrafter"/>
</dbReference>
<dbReference type="GO" id="GO:0005737">
    <property type="term" value="C:cytoplasm"/>
    <property type="evidence" value="ECO:0007669"/>
    <property type="project" value="UniProtKB-ARBA"/>
</dbReference>
<comment type="catalytic activity">
    <reaction evidence="14">
        <text>cytidine + H2O + H(+) = uridine + NH4(+)</text>
        <dbReference type="Rhea" id="RHEA:16069"/>
        <dbReference type="ChEBI" id="CHEBI:15377"/>
        <dbReference type="ChEBI" id="CHEBI:15378"/>
        <dbReference type="ChEBI" id="CHEBI:16704"/>
        <dbReference type="ChEBI" id="CHEBI:17562"/>
        <dbReference type="ChEBI" id="CHEBI:28938"/>
        <dbReference type="EC" id="3.5.4.5"/>
    </reaction>
</comment>
<dbReference type="Gene3D" id="3.40.50.1000">
    <property type="entry name" value="HAD superfamily/HAD-like"/>
    <property type="match status" value="1"/>
</dbReference>
<evidence type="ECO:0000256" key="5">
    <source>
        <dbReference type="ARBA" id="ARBA00010316"/>
    </source>
</evidence>
<dbReference type="InterPro" id="IPR036412">
    <property type="entry name" value="HAD-like_sf"/>
</dbReference>
<dbReference type="SUPFAM" id="SSF55961">
    <property type="entry name" value="Bet v1-like"/>
    <property type="match status" value="1"/>
</dbReference>
<feature type="domain" description="DDHD" evidence="19">
    <location>
        <begin position="619"/>
        <end position="783"/>
    </location>
</feature>
<dbReference type="CDD" id="cd01283">
    <property type="entry name" value="cytidine_deaminase"/>
    <property type="match status" value="1"/>
</dbReference>
<evidence type="ECO:0000259" key="19">
    <source>
        <dbReference type="PROSITE" id="PS51043"/>
    </source>
</evidence>
<evidence type="ECO:0000256" key="12">
    <source>
        <dbReference type="ARBA" id="ARBA00022837"/>
    </source>
</evidence>
<dbReference type="Pfam" id="PF24694">
    <property type="entry name" value="LNS2_PITM1-3"/>
    <property type="match status" value="1"/>
</dbReference>
<gene>
    <name evidence="21" type="ORF">IZO911_LOCUS36531</name>
    <name evidence="22" type="ORF">KXQ929_LOCUS15590</name>
</gene>
<name>A0A815H491_9BILA</name>
<dbReference type="SUPFAM" id="SSF56784">
    <property type="entry name" value="HAD-like"/>
    <property type="match status" value="1"/>
</dbReference>
<feature type="binding site" evidence="17">
    <location>
        <position position="1282"/>
    </location>
    <ligand>
        <name>Zn(2+)</name>
        <dbReference type="ChEBI" id="CHEBI:29105"/>
        <note>catalytic</note>
    </ligand>
</feature>
<feature type="compositionally biased region" description="Low complexity" evidence="18">
    <location>
        <begin position="269"/>
        <end position="281"/>
    </location>
</feature>
<dbReference type="NCBIfam" id="NF004064">
    <property type="entry name" value="PRK05578.1"/>
    <property type="match status" value="1"/>
</dbReference>
<evidence type="ECO:0000256" key="10">
    <source>
        <dbReference type="ARBA" id="ARBA00022801"/>
    </source>
</evidence>
<feature type="domain" description="CMP/dCMP-type deaminase" evidence="20">
    <location>
        <begin position="1196"/>
        <end position="1323"/>
    </location>
</feature>
<comment type="similarity">
    <text evidence="4">Belongs to the cytidine and deoxycytidylate deaminase family.</text>
</comment>
<dbReference type="InterPro" id="IPR002125">
    <property type="entry name" value="CMP_dCMP_dom"/>
</dbReference>
<reference evidence="21" key="1">
    <citation type="submission" date="2021-02" db="EMBL/GenBank/DDBJ databases">
        <authorList>
            <person name="Nowell W R."/>
        </authorList>
    </citation>
    <scope>NUCLEOTIDE SEQUENCE</scope>
</reference>
<evidence type="ECO:0000256" key="3">
    <source>
        <dbReference type="ARBA" id="ARBA00004184"/>
    </source>
</evidence>
<dbReference type="SMART" id="SM00775">
    <property type="entry name" value="LNS2"/>
    <property type="match status" value="1"/>
</dbReference>
<dbReference type="PANTHER" id="PTHR10658:SF81">
    <property type="entry name" value="PROTEIN RETINAL DEGENERATION B"/>
    <property type="match status" value="1"/>
</dbReference>
<dbReference type="InterPro" id="IPR016192">
    <property type="entry name" value="APOBEC/CMP_deaminase_Zn-bd"/>
</dbReference>
<keyword evidence="11 17" id="KW-0862">Zinc</keyword>
<evidence type="ECO:0000256" key="16">
    <source>
        <dbReference type="PIRSR" id="PIRSR606262-2"/>
    </source>
</evidence>
<feature type="binding site" evidence="17">
    <location>
        <position position="1248"/>
    </location>
    <ligand>
        <name>Zn(2+)</name>
        <dbReference type="ChEBI" id="CHEBI:29105"/>
        <note>catalytic</note>
    </ligand>
</feature>
<dbReference type="GO" id="GO:0004126">
    <property type="term" value="F:cytidine deaminase activity"/>
    <property type="evidence" value="ECO:0007669"/>
    <property type="project" value="UniProtKB-EC"/>
</dbReference>
<comment type="caution">
    <text evidence="21">The sequence shown here is derived from an EMBL/GenBank/DDBJ whole genome shotgun (WGS) entry which is preliminary data.</text>
</comment>
<evidence type="ECO:0000256" key="8">
    <source>
        <dbReference type="ARBA" id="ARBA00022553"/>
    </source>
</evidence>
<proteinExistence type="inferred from homology"/>
<dbReference type="PROSITE" id="PS51747">
    <property type="entry name" value="CYT_DCMP_DEAMINASES_2"/>
    <property type="match status" value="1"/>
</dbReference>
<dbReference type="GO" id="GO:0035091">
    <property type="term" value="F:phosphatidylinositol binding"/>
    <property type="evidence" value="ECO:0007669"/>
    <property type="project" value="TreeGrafter"/>
</dbReference>
<dbReference type="InterPro" id="IPR031315">
    <property type="entry name" value="LNS2/PITP"/>
</dbReference>
<dbReference type="Pfam" id="PF02121">
    <property type="entry name" value="IP_trans"/>
    <property type="match status" value="1"/>
</dbReference>
<dbReference type="Pfam" id="PF00383">
    <property type="entry name" value="dCMP_cyt_deam_1"/>
    <property type="match status" value="1"/>
</dbReference>
<evidence type="ECO:0000256" key="7">
    <source>
        <dbReference type="ARBA" id="ARBA00022481"/>
    </source>
</evidence>
<dbReference type="PROSITE" id="PS51043">
    <property type="entry name" value="DDHD"/>
    <property type="match status" value="1"/>
</dbReference>
<dbReference type="GO" id="GO:0071944">
    <property type="term" value="C:cell periphery"/>
    <property type="evidence" value="ECO:0007669"/>
    <property type="project" value="UniProtKB-ARBA"/>
</dbReference>
<feature type="region of interest" description="Disordered" evidence="18">
    <location>
        <begin position="269"/>
        <end position="290"/>
    </location>
</feature>
<dbReference type="EC" id="3.5.4.5" evidence="6"/>
<feature type="binding site" evidence="16">
    <location>
        <begin position="1237"/>
        <end position="1243"/>
    </location>
    <ligand>
        <name>substrate</name>
    </ligand>
</feature>
<organism evidence="21 23">
    <name type="scientific">Adineta steineri</name>
    <dbReference type="NCBI Taxonomy" id="433720"/>
    <lineage>
        <taxon>Eukaryota</taxon>
        <taxon>Metazoa</taxon>
        <taxon>Spiralia</taxon>
        <taxon>Gnathifera</taxon>
        <taxon>Rotifera</taxon>
        <taxon>Eurotatoria</taxon>
        <taxon>Bdelloidea</taxon>
        <taxon>Adinetida</taxon>
        <taxon>Adinetidae</taxon>
        <taxon>Adineta</taxon>
    </lineage>
</organism>
<evidence type="ECO:0000256" key="11">
    <source>
        <dbReference type="ARBA" id="ARBA00022833"/>
    </source>
</evidence>
<dbReference type="EMBL" id="CAJOBB010000911">
    <property type="protein sequence ID" value="CAF3775001.1"/>
    <property type="molecule type" value="Genomic_DNA"/>
</dbReference>
<keyword evidence="8" id="KW-0597">Phosphoprotein</keyword>
<dbReference type="SMART" id="SM01127">
    <property type="entry name" value="DDHD"/>
    <property type="match status" value="1"/>
</dbReference>
<protein>
    <recommendedName>
        <fullName evidence="6">cytidine deaminase</fullName>
        <ecNumber evidence="6">3.5.4.5</ecNumber>
    </recommendedName>
    <alternativeName>
        <fullName evidence="13">Cytidine aminohydrolase</fullName>
    </alternativeName>
</protein>
<dbReference type="PANTHER" id="PTHR10658">
    <property type="entry name" value="PHOSPHATIDYLINOSITOL TRANSFER PROTEIN"/>
    <property type="match status" value="1"/>
</dbReference>
<dbReference type="InterPro" id="IPR055261">
    <property type="entry name" value="PI_transfer_N"/>
</dbReference>
<dbReference type="GO" id="GO:0008525">
    <property type="term" value="F:phosphatidylcholine transporter activity"/>
    <property type="evidence" value="ECO:0007669"/>
    <property type="project" value="TreeGrafter"/>
</dbReference>
<dbReference type="GO" id="GO:0012505">
    <property type="term" value="C:endomembrane system"/>
    <property type="evidence" value="ECO:0007669"/>
    <property type="project" value="UniProtKB-SubCell"/>
</dbReference>
<sequence>MLIKEYRIPVPMTVDEYRIAQLYMIVKKSREETNSSGSGVEIIKNEPYTNGPGGNGQYTFKIYHIERHLPGWFKAILPANAMKIEEEAWNAYPYTKTRYRCPFIDRFVIEVETCYQADFGTQENIFNLKPQEIDQRVVEYLDIVSSQPLADSPAENPTVFRSEKTGRGPLASDWFEQMKKTARKDSIMCAYKLCRAEFRYWGMQSRCERFIHETALRKTILRAHRQAWCWQDEYQGLTLADIRNLEDETQRELNKRMAQFQNENIQLSLTNSNCDNNNDTNKTSESTNDTNQPLIIKRNRQMSIDSINAIRPRMNSFPIPPLPRDEASDDEFFDAESMVEGMANSRASRNLARSIEDIHLHDSANSDSHHSSIDDDERTFGLSASDDIQNKCPIEILILIFYGGNIFSTEDAFISAKKTDFLSFRSTFDTVMKSHYSRVEGKIAIRFVECRSICIEAINLLSSLSPYGTLNTTYDISHSETLPINAIPLFATSNSGYQSSLTNAVASANKVYQDFLSSKEGKNFSGQVVAIGDANGAILAYDALCLNHSFDDATSLYGEDGSTPRTPALNKRALIDNYDSNSGQSLNRSTTKRNITNDILETSDNISRTRQENNDGLMLAFDVNEFFSFGSPLSLILAYRQMLSEDVVRPCCGQLYNLFHACDPNASRIEPLIQSEFSQIHPCCIPRYSQFPLGDGESTLLVEYVHQHSKLFLNNDTNRTPNETNTIFSDIRQTWWGSRRVDYIVYCPESLMSQPAHVLPIVFHSSYWESRDVMSFILRNITRNQEQFHLFNSQTNSNPCSFSPIKPTERWLHRTTAVKIRNLAPNHRANDTMVVDARPQTIHAKFHYGPIDMVCLANEKVDIYVMRSAPYGEWTLVDTLETDTHGRIRYTIPDDKKLPLGIHPVKCVVRGDHTTVDLHLTVLPPKSEAVIFSVDGSFTSSFSVSHHDPKVRPGAVDVVRYWQELGYIIIYVTARPDIQQRRVVHWLAQHNFPHGMTFFNDGISREPIKNKAEMLRNAIEKADLTITAAYGSSKDVPGYQLIHVPAERLFVVGKIKHRLQGQARFLTDGYALHLAELSKPGAIRPSKSNSRHLIRKACFNLPKLTSITTTQSSTSLINTKQLISPSSHSTSSMSSSHHPLIDQTLSAPLLHRKINPSDDINNPRRHPAVTFSASQTKEAPSRGKSPHANRQTTATTTTNKLFHAAHLAKHKAYCPYSNFRVGVALLASSGKIYSGCNVENASYALATCAERTAVCKAVSEGELSFDKIAITSDVESGFTGPCGSCRQTLAEFGLDLDVYLINPKNESKVYKLRELLPIAFTPRDLLKHRAAHDVID</sequence>
<dbReference type="GO" id="GO:0055086">
    <property type="term" value="P:nucleobase-containing small molecule metabolic process"/>
    <property type="evidence" value="ECO:0007669"/>
    <property type="project" value="UniProtKB-ARBA"/>
</dbReference>
<evidence type="ECO:0000256" key="18">
    <source>
        <dbReference type="SAM" id="MobiDB-lite"/>
    </source>
</evidence>
<dbReference type="FunFam" id="3.30.530.20:FF:000028">
    <property type="entry name" value="Phosphatidylinositol transfer protein 5"/>
    <property type="match status" value="1"/>
</dbReference>
<feature type="binding site" evidence="17">
    <location>
        <position position="1285"/>
    </location>
    <ligand>
        <name>Zn(2+)</name>
        <dbReference type="ChEBI" id="CHEBI:29105"/>
        <note>catalytic</note>
    </ligand>
</feature>
<evidence type="ECO:0000256" key="15">
    <source>
        <dbReference type="PIRSR" id="PIRSR606262-1"/>
    </source>
</evidence>
<comment type="cofactor">
    <cofactor evidence="1 17">
        <name>Zn(2+)</name>
        <dbReference type="ChEBI" id="CHEBI:29105"/>
    </cofactor>
</comment>
<feature type="region of interest" description="Disordered" evidence="18">
    <location>
        <begin position="1153"/>
        <end position="1193"/>
    </location>
</feature>
<dbReference type="InterPro" id="IPR004177">
    <property type="entry name" value="DDHD_dom"/>
</dbReference>
<dbReference type="Proteomes" id="UP000663868">
    <property type="component" value="Unassembled WGS sequence"/>
</dbReference>
<evidence type="ECO:0000256" key="1">
    <source>
        <dbReference type="ARBA" id="ARBA00001947"/>
    </source>
</evidence>
<comment type="function">
    <text evidence="2">This enzyme scavenges exogenous and endogenous cytidine and 2'-deoxycytidine for UMP synthesis.</text>
</comment>
<evidence type="ECO:0000256" key="17">
    <source>
        <dbReference type="PIRSR" id="PIRSR606262-3"/>
    </source>
</evidence>
<dbReference type="PRINTS" id="PR00391">
    <property type="entry name" value="PITRANSFER"/>
</dbReference>
<dbReference type="Gene3D" id="3.40.140.10">
    <property type="entry name" value="Cytidine Deaminase, domain 2"/>
    <property type="match status" value="1"/>
</dbReference>
<keyword evidence="7" id="KW-0488">Methylation</keyword>
<dbReference type="Pfam" id="PF02862">
    <property type="entry name" value="DDHD"/>
    <property type="match status" value="1"/>
</dbReference>
<dbReference type="InterPro" id="IPR006262">
    <property type="entry name" value="Cyt_deam_tetra"/>
</dbReference>
<evidence type="ECO:0000256" key="2">
    <source>
        <dbReference type="ARBA" id="ARBA00003949"/>
    </source>
</evidence>
<accession>A0A815H491</accession>
<evidence type="ECO:0000313" key="22">
    <source>
        <dbReference type="EMBL" id="CAF3775001.1"/>
    </source>
</evidence>
<evidence type="ECO:0000256" key="13">
    <source>
        <dbReference type="ARBA" id="ARBA00032005"/>
    </source>
</evidence>
<dbReference type="InterPro" id="IPR001666">
    <property type="entry name" value="PI_transfer"/>
</dbReference>
<evidence type="ECO:0000259" key="20">
    <source>
        <dbReference type="PROSITE" id="PS51747"/>
    </source>
</evidence>
<dbReference type="GO" id="GO:0072527">
    <property type="term" value="P:pyrimidine-containing compound metabolic process"/>
    <property type="evidence" value="ECO:0007669"/>
    <property type="project" value="UniProtKB-ARBA"/>
</dbReference>